<proteinExistence type="predicted"/>
<dbReference type="AlphaFoldDB" id="X0Z791"/>
<organism evidence="1">
    <name type="scientific">marine sediment metagenome</name>
    <dbReference type="NCBI Taxonomy" id="412755"/>
    <lineage>
        <taxon>unclassified sequences</taxon>
        <taxon>metagenomes</taxon>
        <taxon>ecological metagenomes</taxon>
    </lineage>
</organism>
<feature type="non-terminal residue" evidence="1">
    <location>
        <position position="47"/>
    </location>
</feature>
<gene>
    <name evidence="1" type="ORF">S01H4_19015</name>
</gene>
<comment type="caution">
    <text evidence="1">The sequence shown here is derived from an EMBL/GenBank/DDBJ whole genome shotgun (WGS) entry which is preliminary data.</text>
</comment>
<sequence>MKLIGLIQEEIENYVSETPDELESIIKDEVRIQENPDNITNYGDIFR</sequence>
<evidence type="ECO:0000313" key="1">
    <source>
        <dbReference type="EMBL" id="GAG54272.1"/>
    </source>
</evidence>
<dbReference type="EMBL" id="BART01008457">
    <property type="protein sequence ID" value="GAG54272.1"/>
    <property type="molecule type" value="Genomic_DNA"/>
</dbReference>
<accession>X0Z791</accession>
<protein>
    <submittedName>
        <fullName evidence="1">Uncharacterized protein</fullName>
    </submittedName>
</protein>
<reference evidence="1" key="1">
    <citation type="journal article" date="2014" name="Front. Microbiol.">
        <title>High frequency of phylogenetically diverse reductive dehalogenase-homologous genes in deep subseafloor sedimentary metagenomes.</title>
        <authorList>
            <person name="Kawai M."/>
            <person name="Futagami T."/>
            <person name="Toyoda A."/>
            <person name="Takaki Y."/>
            <person name="Nishi S."/>
            <person name="Hori S."/>
            <person name="Arai W."/>
            <person name="Tsubouchi T."/>
            <person name="Morono Y."/>
            <person name="Uchiyama I."/>
            <person name="Ito T."/>
            <person name="Fujiyama A."/>
            <person name="Inagaki F."/>
            <person name="Takami H."/>
        </authorList>
    </citation>
    <scope>NUCLEOTIDE SEQUENCE</scope>
    <source>
        <strain evidence="1">Expedition CK06-06</strain>
    </source>
</reference>
<name>X0Z791_9ZZZZ</name>